<dbReference type="PANTHER" id="PTHR21716">
    <property type="entry name" value="TRANSMEMBRANE PROTEIN"/>
    <property type="match status" value="1"/>
</dbReference>
<name>A0A3L8PKF6_9ACTN</name>
<reference evidence="9 10" key="1">
    <citation type="submission" date="2018-10" db="EMBL/GenBank/DDBJ databases">
        <title>Aeromicrobium sp. 9W16Y-2 whole genome shotgun sequence.</title>
        <authorList>
            <person name="Li F."/>
        </authorList>
    </citation>
    <scope>NUCLEOTIDE SEQUENCE [LARGE SCALE GENOMIC DNA]</scope>
    <source>
        <strain evidence="9 10">9W16Y-2</strain>
    </source>
</reference>
<evidence type="ECO:0000256" key="2">
    <source>
        <dbReference type="ARBA" id="ARBA00009773"/>
    </source>
</evidence>
<feature type="transmembrane region" description="Helical" evidence="8">
    <location>
        <begin position="318"/>
        <end position="343"/>
    </location>
</feature>
<feature type="transmembrane region" description="Helical" evidence="8">
    <location>
        <begin position="169"/>
        <end position="191"/>
    </location>
</feature>
<dbReference type="Pfam" id="PF01594">
    <property type="entry name" value="AI-2E_transport"/>
    <property type="match status" value="1"/>
</dbReference>
<dbReference type="InterPro" id="IPR002549">
    <property type="entry name" value="AI-2E-like"/>
</dbReference>
<feature type="transmembrane region" description="Helical" evidence="8">
    <location>
        <begin position="246"/>
        <end position="267"/>
    </location>
</feature>
<evidence type="ECO:0000256" key="5">
    <source>
        <dbReference type="ARBA" id="ARBA00022692"/>
    </source>
</evidence>
<proteinExistence type="inferred from homology"/>
<feature type="transmembrane region" description="Helical" evidence="8">
    <location>
        <begin position="21"/>
        <end position="43"/>
    </location>
</feature>
<dbReference type="GO" id="GO:0005886">
    <property type="term" value="C:plasma membrane"/>
    <property type="evidence" value="ECO:0007669"/>
    <property type="project" value="UniProtKB-SubCell"/>
</dbReference>
<keyword evidence="4" id="KW-1003">Cell membrane</keyword>
<keyword evidence="6 8" id="KW-1133">Transmembrane helix</keyword>
<comment type="similarity">
    <text evidence="2">Belongs to the autoinducer-2 exporter (AI-2E) (TC 2.A.86) family.</text>
</comment>
<keyword evidence="5 8" id="KW-0812">Transmembrane</keyword>
<evidence type="ECO:0000256" key="3">
    <source>
        <dbReference type="ARBA" id="ARBA00022448"/>
    </source>
</evidence>
<gene>
    <name evidence="9" type="ORF">D9V41_09655</name>
</gene>
<dbReference type="RefSeq" id="WP_121794357.1">
    <property type="nucleotide sequence ID" value="NZ_RDBF01000006.1"/>
</dbReference>
<comment type="subcellular location">
    <subcellularLocation>
        <location evidence="1">Cell membrane</location>
        <topology evidence="1">Multi-pass membrane protein</topology>
    </subcellularLocation>
</comment>
<evidence type="ECO:0000256" key="8">
    <source>
        <dbReference type="SAM" id="Phobius"/>
    </source>
</evidence>
<feature type="transmembrane region" description="Helical" evidence="8">
    <location>
        <begin position="274"/>
        <end position="298"/>
    </location>
</feature>
<evidence type="ECO:0000313" key="9">
    <source>
        <dbReference type="EMBL" id="RLV55720.1"/>
    </source>
</evidence>
<dbReference type="AlphaFoldDB" id="A0A3L8PKF6"/>
<evidence type="ECO:0000256" key="7">
    <source>
        <dbReference type="ARBA" id="ARBA00023136"/>
    </source>
</evidence>
<accession>A0A3L8PKF6</accession>
<keyword evidence="3" id="KW-0813">Transport</keyword>
<dbReference type="EMBL" id="RDBF01000006">
    <property type="protein sequence ID" value="RLV55720.1"/>
    <property type="molecule type" value="Genomic_DNA"/>
</dbReference>
<evidence type="ECO:0000256" key="6">
    <source>
        <dbReference type="ARBA" id="ARBA00022989"/>
    </source>
</evidence>
<protein>
    <submittedName>
        <fullName evidence="9">AI-2E family transporter</fullName>
    </submittedName>
</protein>
<evidence type="ECO:0000313" key="10">
    <source>
        <dbReference type="Proteomes" id="UP000282515"/>
    </source>
</evidence>
<evidence type="ECO:0000256" key="1">
    <source>
        <dbReference type="ARBA" id="ARBA00004651"/>
    </source>
</evidence>
<sequence length="371" mass="38790">MSSGSPRPDGRRYEVPIGIEIAAAWSWRLIVIAVAGYALAWLLGFLSEVTVPLAVGLLLTALTAGAVDGMHRRRVPRVLATFIVVIGMLVAVGGLVTVVGAQLSTQFNDLRDAVVEGISQLQDWAKQGPLNLSDAQLAQWIDRVQAAIASSDSSVVSQATEVGTRVTHFVAGFFIAIFAAFFFLYDGARIWNWIVQFFPRASRDKVRSSGRAAWGSLTAFVRATVLVALADAVGIALVAVILQVPLALAIGVLVFLGAFVPIVGALISGLVAVLVALVAHGPITALLMLAGVVAVQQIESHVLQPFLMGHIVAIHPLAIIVAIAAGIVIAGIVGALLAVPFAACVNSIVRHLAEGDPPVTDGMVGDESRDT</sequence>
<organism evidence="9 10">
    <name type="scientific">Aeromicrobium phragmitis</name>
    <dbReference type="NCBI Taxonomy" id="2478914"/>
    <lineage>
        <taxon>Bacteria</taxon>
        <taxon>Bacillati</taxon>
        <taxon>Actinomycetota</taxon>
        <taxon>Actinomycetes</taxon>
        <taxon>Propionibacteriales</taxon>
        <taxon>Nocardioidaceae</taxon>
        <taxon>Aeromicrobium</taxon>
    </lineage>
</organism>
<feature type="transmembrane region" description="Helical" evidence="8">
    <location>
        <begin position="212"/>
        <end position="240"/>
    </location>
</feature>
<keyword evidence="10" id="KW-1185">Reference proteome</keyword>
<feature type="transmembrane region" description="Helical" evidence="8">
    <location>
        <begin position="49"/>
        <end position="67"/>
    </location>
</feature>
<dbReference type="OrthoDB" id="9784366at2"/>
<dbReference type="PANTHER" id="PTHR21716:SF53">
    <property type="entry name" value="PERMEASE PERM-RELATED"/>
    <property type="match status" value="1"/>
</dbReference>
<dbReference type="GO" id="GO:0055085">
    <property type="term" value="P:transmembrane transport"/>
    <property type="evidence" value="ECO:0007669"/>
    <property type="project" value="TreeGrafter"/>
</dbReference>
<evidence type="ECO:0000256" key="4">
    <source>
        <dbReference type="ARBA" id="ARBA00022475"/>
    </source>
</evidence>
<dbReference type="Proteomes" id="UP000282515">
    <property type="component" value="Unassembled WGS sequence"/>
</dbReference>
<keyword evidence="7 8" id="KW-0472">Membrane</keyword>
<comment type="caution">
    <text evidence="9">The sequence shown here is derived from an EMBL/GenBank/DDBJ whole genome shotgun (WGS) entry which is preliminary data.</text>
</comment>
<feature type="transmembrane region" description="Helical" evidence="8">
    <location>
        <begin position="79"/>
        <end position="101"/>
    </location>
</feature>